<dbReference type="PROSITE" id="PS00028">
    <property type="entry name" value="ZINC_FINGER_C2H2_1"/>
    <property type="match status" value="2"/>
</dbReference>
<dbReference type="SUPFAM" id="SSF57667">
    <property type="entry name" value="beta-beta-alpha zinc fingers"/>
    <property type="match status" value="2"/>
</dbReference>
<feature type="domain" description="C2H2-type" evidence="6">
    <location>
        <begin position="117"/>
        <end position="142"/>
    </location>
</feature>
<evidence type="ECO:0000256" key="3">
    <source>
        <dbReference type="ARBA" id="ARBA00022771"/>
    </source>
</evidence>
<dbReference type="SMART" id="SM00355">
    <property type="entry name" value="ZnF_C2H2"/>
    <property type="match status" value="2"/>
</dbReference>
<dbReference type="InterPro" id="IPR051580">
    <property type="entry name" value="ZnF-Chromatin_assoc"/>
</dbReference>
<keyword evidence="1" id="KW-0479">Metal-binding</keyword>
<dbReference type="InterPro" id="IPR013087">
    <property type="entry name" value="Znf_C2H2_type"/>
</dbReference>
<dbReference type="Pfam" id="PF00096">
    <property type="entry name" value="zf-C2H2"/>
    <property type="match status" value="1"/>
</dbReference>
<keyword evidence="4" id="KW-0862">Zinc</keyword>
<organism evidence="7 8">
    <name type="scientific">Astathelohania contejeani</name>
    <dbReference type="NCBI Taxonomy" id="164912"/>
    <lineage>
        <taxon>Eukaryota</taxon>
        <taxon>Fungi</taxon>
        <taxon>Fungi incertae sedis</taxon>
        <taxon>Microsporidia</taxon>
        <taxon>Astathelohaniidae</taxon>
        <taxon>Astathelohania</taxon>
    </lineage>
</organism>
<proteinExistence type="predicted"/>
<keyword evidence="3 5" id="KW-0863">Zinc-finger</keyword>
<evidence type="ECO:0000313" key="7">
    <source>
        <dbReference type="EMBL" id="KAF7682620.1"/>
    </source>
</evidence>
<dbReference type="PANTHER" id="PTHR23057">
    <property type="entry name" value="JUXTAPOSED WITH ANOTHER ZINC FINGER PROTEIN 1"/>
    <property type="match status" value="1"/>
</dbReference>
<evidence type="ECO:0000256" key="1">
    <source>
        <dbReference type="ARBA" id="ARBA00022723"/>
    </source>
</evidence>
<accession>A0ABQ7HWV9</accession>
<keyword evidence="2" id="KW-0677">Repeat</keyword>
<protein>
    <submittedName>
        <fullName evidence="7">Zinc finger C2H2 protein</fullName>
    </submittedName>
</protein>
<name>A0ABQ7HWV9_9MICR</name>
<dbReference type="EMBL" id="SBIQ01000211">
    <property type="protein sequence ID" value="KAF7682620.1"/>
    <property type="molecule type" value="Genomic_DNA"/>
</dbReference>
<reference evidence="7 8" key="1">
    <citation type="submission" date="2019-01" db="EMBL/GenBank/DDBJ databases">
        <title>Genomes sequencing and comparative genomics of infectious freshwater microsporidia, Cucumispora dikerogammari and Thelohania contejeani.</title>
        <authorList>
            <person name="Cormier A."/>
            <person name="Giraud I."/>
            <person name="Wattier R."/>
            <person name="Teixeira M."/>
            <person name="Grandjean F."/>
            <person name="Rigaud T."/>
            <person name="Cordaux R."/>
        </authorList>
    </citation>
    <scope>NUCLEOTIDE SEQUENCE [LARGE SCALE GENOMIC DNA]</scope>
    <source>
        <strain evidence="7">T1</strain>
        <tissue evidence="7">Spores</tissue>
    </source>
</reference>
<evidence type="ECO:0000313" key="8">
    <source>
        <dbReference type="Proteomes" id="UP001516464"/>
    </source>
</evidence>
<dbReference type="Proteomes" id="UP001516464">
    <property type="component" value="Unassembled WGS sequence"/>
</dbReference>
<gene>
    <name evidence="7" type="ORF">TCON_2160</name>
</gene>
<comment type="caution">
    <text evidence="7">The sequence shown here is derived from an EMBL/GenBank/DDBJ whole genome shotgun (WGS) entry which is preliminary data.</text>
</comment>
<dbReference type="InterPro" id="IPR036236">
    <property type="entry name" value="Znf_C2H2_sf"/>
</dbReference>
<dbReference type="PANTHER" id="PTHR23057:SF0">
    <property type="entry name" value="JUXTAPOSED WITH ANOTHER ZINC FINGER PROTEIN 1"/>
    <property type="match status" value="1"/>
</dbReference>
<evidence type="ECO:0000256" key="5">
    <source>
        <dbReference type="PROSITE-ProRule" id="PRU00042"/>
    </source>
</evidence>
<dbReference type="Gene3D" id="3.30.160.60">
    <property type="entry name" value="Classic Zinc Finger"/>
    <property type="match status" value="2"/>
</dbReference>
<evidence type="ECO:0000256" key="2">
    <source>
        <dbReference type="ARBA" id="ARBA00022737"/>
    </source>
</evidence>
<sequence>MIAKNKRGMYKEKQCGYIVRKQNLDIESKFERVENKMYNNELTDKQLFNEVEKEFMDGLVCCGLSFDKFFKFYAHYNSVHKLVEKEQEEVVVEELEDEEEYEVTAISEETECYEKPYKCTVEDCMKSYTSAYGLRYHMEKGHNCPPLLKPYACTVEGCEKRYRNSMGLKYHLIHGHNQNNEI</sequence>
<evidence type="ECO:0000256" key="4">
    <source>
        <dbReference type="ARBA" id="ARBA00022833"/>
    </source>
</evidence>
<dbReference type="PROSITE" id="PS50157">
    <property type="entry name" value="ZINC_FINGER_C2H2_2"/>
    <property type="match status" value="1"/>
</dbReference>
<evidence type="ECO:0000259" key="6">
    <source>
        <dbReference type="PROSITE" id="PS50157"/>
    </source>
</evidence>
<keyword evidence="8" id="KW-1185">Reference proteome</keyword>